<keyword evidence="4 8" id="KW-0808">Transferase</keyword>
<dbReference type="GO" id="GO:0006487">
    <property type="term" value="P:protein N-linked glycosylation"/>
    <property type="evidence" value="ECO:0007669"/>
    <property type="project" value="TreeGrafter"/>
</dbReference>
<evidence type="ECO:0000313" key="9">
    <source>
        <dbReference type="Proteomes" id="UP000094112"/>
    </source>
</evidence>
<dbReference type="GeneID" id="30201013"/>
<dbReference type="PANTHER" id="PTHR31121">
    <property type="entry name" value="ALPHA-1,2 MANNOSYLTRANSFERASE KTR1"/>
    <property type="match status" value="1"/>
</dbReference>
<comment type="similarity">
    <text evidence="2">Belongs to the glycosyltransferase 15 family.</text>
</comment>
<evidence type="ECO:0000256" key="3">
    <source>
        <dbReference type="ARBA" id="ARBA00022676"/>
    </source>
</evidence>
<dbReference type="GO" id="GO:0000032">
    <property type="term" value="P:cell wall mannoprotein biosynthetic process"/>
    <property type="evidence" value="ECO:0007669"/>
    <property type="project" value="TreeGrafter"/>
</dbReference>
<evidence type="ECO:0000313" key="8">
    <source>
        <dbReference type="EMBL" id="ODQ58461.1"/>
    </source>
</evidence>
<keyword evidence="5" id="KW-0735">Signal-anchor</keyword>
<evidence type="ECO:0000256" key="1">
    <source>
        <dbReference type="ARBA" id="ARBA00004606"/>
    </source>
</evidence>
<evidence type="ECO:0000256" key="2">
    <source>
        <dbReference type="ARBA" id="ARBA00007677"/>
    </source>
</evidence>
<dbReference type="Proteomes" id="UP000094112">
    <property type="component" value="Unassembled WGS sequence"/>
</dbReference>
<dbReference type="InterPro" id="IPR002685">
    <property type="entry name" value="Glyco_trans_15"/>
</dbReference>
<sequence>MSRFNRLLRFTVVLILIIFFISHKIISKKQYQHVLDLQSKLANTKYDINSQLNIHDSASQEKIIYKDSTNDLKNYQRANATFFTLAKNEDLIEMGKTIRSVEDRFNKKFHYDWIFFNNQEFSPDFKRTMNNLCSGNVKFEIIPQEFWSYPDWIDKERAKQVRISSRTDIIYGGSETYRFMCRFFSGFFYKLESLQKYDYAWRVEPETTFHCDINYDVFQYMVSNNKHYGFTISLHEFANTIPTLWENVKKFIEFYPHFINPNNLIDFLSDDHGETYNLCHFWTNFEIVNLNFLRSEAYETFFNYLDKANGFFYERWGDAPVHSIAVALFLNKEQIHYFEDIGYYHKPASNCPINDDVWKENNCLCDQWMDVTFRPFSCTPKFYDLLKLKKPDNWKEHAAMAQLGE</sequence>
<evidence type="ECO:0000256" key="7">
    <source>
        <dbReference type="SAM" id="Phobius"/>
    </source>
</evidence>
<dbReference type="EMBL" id="KV454212">
    <property type="protein sequence ID" value="ODQ58461.1"/>
    <property type="molecule type" value="Genomic_DNA"/>
</dbReference>
<dbReference type="OrthoDB" id="439943at2759"/>
<keyword evidence="7" id="KW-0472">Membrane</keyword>
<dbReference type="SUPFAM" id="SSF53448">
    <property type="entry name" value="Nucleotide-diphospho-sugar transferases"/>
    <property type="match status" value="1"/>
</dbReference>
<keyword evidence="7" id="KW-0812">Transmembrane</keyword>
<dbReference type="Gene3D" id="3.90.550.10">
    <property type="entry name" value="Spore Coat Polysaccharide Biosynthesis Protein SpsA, Chain A"/>
    <property type="match status" value="1"/>
</dbReference>
<evidence type="ECO:0000256" key="5">
    <source>
        <dbReference type="ARBA" id="ARBA00022968"/>
    </source>
</evidence>
<protein>
    <submittedName>
        <fullName evidence="8">Glycosyltransferase family 15 protein</fullName>
    </submittedName>
</protein>
<evidence type="ECO:0000256" key="6">
    <source>
        <dbReference type="PIRSR" id="PIRSR018153-1"/>
    </source>
</evidence>
<name>A0A1E3NZ10_WICAA</name>
<dbReference type="AlphaFoldDB" id="A0A1E3NZ10"/>
<feature type="transmembrane region" description="Helical" evidence="7">
    <location>
        <begin position="7"/>
        <end position="26"/>
    </location>
</feature>
<accession>A0A1E3NZ10</accession>
<dbReference type="GO" id="GO:0016020">
    <property type="term" value="C:membrane"/>
    <property type="evidence" value="ECO:0007669"/>
    <property type="project" value="UniProtKB-SubCell"/>
</dbReference>
<gene>
    <name evidence="8" type="ORF">WICANDRAFT_64598</name>
</gene>
<dbReference type="Pfam" id="PF01793">
    <property type="entry name" value="Glyco_transf_15"/>
    <property type="match status" value="1"/>
</dbReference>
<dbReference type="GO" id="GO:0000026">
    <property type="term" value="F:alpha-1,2-mannosyltransferase activity"/>
    <property type="evidence" value="ECO:0007669"/>
    <property type="project" value="TreeGrafter"/>
</dbReference>
<organism evidence="8 9">
    <name type="scientific">Wickerhamomyces anomalus (strain ATCC 58044 / CBS 1984 / NCYC 433 / NRRL Y-366-8)</name>
    <name type="common">Yeast</name>
    <name type="synonym">Hansenula anomala</name>
    <dbReference type="NCBI Taxonomy" id="683960"/>
    <lineage>
        <taxon>Eukaryota</taxon>
        <taxon>Fungi</taxon>
        <taxon>Dikarya</taxon>
        <taxon>Ascomycota</taxon>
        <taxon>Saccharomycotina</taxon>
        <taxon>Saccharomycetes</taxon>
        <taxon>Phaffomycetales</taxon>
        <taxon>Wickerhamomycetaceae</taxon>
        <taxon>Wickerhamomyces</taxon>
    </lineage>
</organism>
<dbReference type="FunFam" id="3.90.550.10:FF:000051">
    <property type="entry name" value="Alpha-1,2-mannosyltransferase (Ktr4)"/>
    <property type="match status" value="1"/>
</dbReference>
<keyword evidence="3" id="KW-0328">Glycosyltransferase</keyword>
<comment type="subcellular location">
    <subcellularLocation>
        <location evidence="1">Membrane</location>
        <topology evidence="1">Single-pass type II membrane protein</topology>
    </subcellularLocation>
</comment>
<dbReference type="PIRSF" id="PIRSF018153">
    <property type="entry name" value="Glyco_trans_15"/>
    <property type="match status" value="1"/>
</dbReference>
<dbReference type="InterPro" id="IPR029044">
    <property type="entry name" value="Nucleotide-diphossugar_trans"/>
</dbReference>
<reference evidence="8 9" key="1">
    <citation type="journal article" date="2016" name="Proc. Natl. Acad. Sci. U.S.A.">
        <title>Comparative genomics of biotechnologically important yeasts.</title>
        <authorList>
            <person name="Riley R."/>
            <person name="Haridas S."/>
            <person name="Wolfe K.H."/>
            <person name="Lopes M.R."/>
            <person name="Hittinger C.T."/>
            <person name="Goeker M."/>
            <person name="Salamov A.A."/>
            <person name="Wisecaver J.H."/>
            <person name="Long T.M."/>
            <person name="Calvey C.H."/>
            <person name="Aerts A.L."/>
            <person name="Barry K.W."/>
            <person name="Choi C."/>
            <person name="Clum A."/>
            <person name="Coughlan A.Y."/>
            <person name="Deshpande S."/>
            <person name="Douglass A.P."/>
            <person name="Hanson S.J."/>
            <person name="Klenk H.-P."/>
            <person name="LaButti K.M."/>
            <person name="Lapidus A."/>
            <person name="Lindquist E.A."/>
            <person name="Lipzen A.M."/>
            <person name="Meier-Kolthoff J.P."/>
            <person name="Ohm R.A."/>
            <person name="Otillar R.P."/>
            <person name="Pangilinan J.L."/>
            <person name="Peng Y."/>
            <person name="Rokas A."/>
            <person name="Rosa C.A."/>
            <person name="Scheuner C."/>
            <person name="Sibirny A.A."/>
            <person name="Slot J.C."/>
            <person name="Stielow J.B."/>
            <person name="Sun H."/>
            <person name="Kurtzman C.P."/>
            <person name="Blackwell M."/>
            <person name="Grigoriev I.V."/>
            <person name="Jeffries T.W."/>
        </authorList>
    </citation>
    <scope>NUCLEOTIDE SEQUENCE [LARGE SCALE GENOMIC DNA]</scope>
    <source>
        <strain evidence="9">ATCC 58044 / CBS 1984 / NCYC 433 / NRRL Y-366-8</strain>
    </source>
</reference>
<keyword evidence="9" id="KW-1185">Reference proteome</keyword>
<keyword evidence="7" id="KW-1133">Transmembrane helix</keyword>
<dbReference type="GO" id="GO:0005794">
    <property type="term" value="C:Golgi apparatus"/>
    <property type="evidence" value="ECO:0007669"/>
    <property type="project" value="TreeGrafter"/>
</dbReference>
<evidence type="ECO:0000256" key="4">
    <source>
        <dbReference type="ARBA" id="ARBA00022679"/>
    </source>
</evidence>
<dbReference type="RefSeq" id="XP_019037668.1">
    <property type="nucleotide sequence ID" value="XM_019183767.1"/>
</dbReference>
<dbReference type="STRING" id="683960.A0A1E3NZ10"/>
<feature type="active site" description="Nucleophile" evidence="6">
    <location>
        <position position="286"/>
    </location>
</feature>
<proteinExistence type="inferred from homology"/>
<dbReference type="PANTHER" id="PTHR31121:SF6">
    <property type="entry name" value="ALPHA-1,2 MANNOSYLTRANSFERASE KTR1"/>
    <property type="match status" value="1"/>
</dbReference>